<dbReference type="EMBL" id="CP127295">
    <property type="protein sequence ID" value="WIY05462.1"/>
    <property type="molecule type" value="Genomic_DNA"/>
</dbReference>
<evidence type="ECO:0000313" key="3">
    <source>
        <dbReference type="Proteomes" id="UP001239397"/>
    </source>
</evidence>
<gene>
    <name evidence="2" type="ORF">QRX60_17025</name>
</gene>
<feature type="region of interest" description="Disordered" evidence="1">
    <location>
        <begin position="34"/>
        <end position="58"/>
    </location>
</feature>
<name>A0A9Y2NHN9_9PSEU</name>
<evidence type="ECO:0000256" key="1">
    <source>
        <dbReference type="SAM" id="MobiDB-lite"/>
    </source>
</evidence>
<dbReference type="KEGG" id="amog:QRX60_17025"/>
<proteinExistence type="predicted"/>
<organism evidence="2 3">
    <name type="scientific">Amycolatopsis mongoliensis</name>
    <dbReference type="NCBI Taxonomy" id="715475"/>
    <lineage>
        <taxon>Bacteria</taxon>
        <taxon>Bacillati</taxon>
        <taxon>Actinomycetota</taxon>
        <taxon>Actinomycetes</taxon>
        <taxon>Pseudonocardiales</taxon>
        <taxon>Pseudonocardiaceae</taxon>
        <taxon>Amycolatopsis</taxon>
    </lineage>
</organism>
<evidence type="ECO:0000313" key="2">
    <source>
        <dbReference type="EMBL" id="WIY05462.1"/>
    </source>
</evidence>
<protein>
    <submittedName>
        <fullName evidence="2">Uncharacterized protein</fullName>
    </submittedName>
</protein>
<dbReference type="Proteomes" id="UP001239397">
    <property type="component" value="Chromosome"/>
</dbReference>
<feature type="compositionally biased region" description="Polar residues" evidence="1">
    <location>
        <begin position="34"/>
        <end position="44"/>
    </location>
</feature>
<sequence>MIALAVATGIAPQSIAALDERSIITMAWMVDQQNKQANGKTSGTGEVPSRYGSAQMSG</sequence>
<dbReference type="AlphaFoldDB" id="A0A9Y2NHN9"/>
<keyword evidence="3" id="KW-1185">Reference proteome</keyword>
<accession>A0A9Y2NHN9</accession>
<dbReference type="RefSeq" id="WP_286001750.1">
    <property type="nucleotide sequence ID" value="NZ_CP127295.1"/>
</dbReference>
<reference evidence="2 3" key="1">
    <citation type="submission" date="2023-06" db="EMBL/GenBank/DDBJ databases">
        <authorList>
            <person name="Oyuntsetseg B."/>
            <person name="Kim S.B."/>
        </authorList>
    </citation>
    <scope>NUCLEOTIDE SEQUENCE [LARGE SCALE GENOMIC DNA]</scope>
    <source>
        <strain evidence="2 3">4-36</strain>
    </source>
</reference>